<dbReference type="Proteomes" id="UP001374535">
    <property type="component" value="Chromosome 1"/>
</dbReference>
<proteinExistence type="predicted"/>
<feature type="coiled-coil region" evidence="1">
    <location>
        <begin position="127"/>
        <end position="183"/>
    </location>
</feature>
<accession>A0AAQ3P7L3</accession>
<protein>
    <submittedName>
        <fullName evidence="2">Uncharacterized protein</fullName>
    </submittedName>
</protein>
<sequence>MLNVLSFHYDIEEATTQENEKLQHALQEKEVQLEAKTQEIKKLKHVLREKEVQFQEIKEAKKQETEKLRLDLQEMEFQFQETKAVLAQELETAMKVVEQPQTVQELVNSFEKKIGRELPTNVTNDELNNLTLENKHIKERIKLLEKKTTLQEFPVSLTNDEFIYKLISENEHLKEQISSLEKKSTPDFLVNAADAINKFASENEPLKV</sequence>
<dbReference type="AlphaFoldDB" id="A0AAQ3P7L3"/>
<reference evidence="2 3" key="1">
    <citation type="journal article" date="2023" name="Life. Sci Alliance">
        <title>Evolutionary insights into 3D genome organization and epigenetic landscape of Vigna mungo.</title>
        <authorList>
            <person name="Junaid A."/>
            <person name="Singh B."/>
            <person name="Bhatia S."/>
        </authorList>
    </citation>
    <scope>NUCLEOTIDE SEQUENCE [LARGE SCALE GENOMIC DNA]</scope>
    <source>
        <strain evidence="2">Urdbean</strain>
    </source>
</reference>
<dbReference type="EMBL" id="CP144700">
    <property type="protein sequence ID" value="WVZ22177.1"/>
    <property type="molecule type" value="Genomic_DNA"/>
</dbReference>
<keyword evidence="3" id="KW-1185">Reference proteome</keyword>
<gene>
    <name evidence="2" type="ORF">V8G54_000721</name>
</gene>
<evidence type="ECO:0000313" key="3">
    <source>
        <dbReference type="Proteomes" id="UP001374535"/>
    </source>
</evidence>
<organism evidence="2 3">
    <name type="scientific">Vigna mungo</name>
    <name type="common">Black gram</name>
    <name type="synonym">Phaseolus mungo</name>
    <dbReference type="NCBI Taxonomy" id="3915"/>
    <lineage>
        <taxon>Eukaryota</taxon>
        <taxon>Viridiplantae</taxon>
        <taxon>Streptophyta</taxon>
        <taxon>Embryophyta</taxon>
        <taxon>Tracheophyta</taxon>
        <taxon>Spermatophyta</taxon>
        <taxon>Magnoliopsida</taxon>
        <taxon>eudicotyledons</taxon>
        <taxon>Gunneridae</taxon>
        <taxon>Pentapetalae</taxon>
        <taxon>rosids</taxon>
        <taxon>fabids</taxon>
        <taxon>Fabales</taxon>
        <taxon>Fabaceae</taxon>
        <taxon>Papilionoideae</taxon>
        <taxon>50 kb inversion clade</taxon>
        <taxon>NPAAA clade</taxon>
        <taxon>indigoferoid/millettioid clade</taxon>
        <taxon>Phaseoleae</taxon>
        <taxon>Vigna</taxon>
    </lineage>
</organism>
<evidence type="ECO:0000256" key="1">
    <source>
        <dbReference type="SAM" id="Coils"/>
    </source>
</evidence>
<name>A0AAQ3P7L3_VIGMU</name>
<feature type="coiled-coil region" evidence="1">
    <location>
        <begin position="12"/>
        <end position="78"/>
    </location>
</feature>
<keyword evidence="1" id="KW-0175">Coiled coil</keyword>
<evidence type="ECO:0000313" key="2">
    <source>
        <dbReference type="EMBL" id="WVZ22177.1"/>
    </source>
</evidence>